<dbReference type="EnsemblFungi" id="EJT74835">
    <property type="protein sequence ID" value="EJT74835"/>
    <property type="gene ID" value="GGTG_08673"/>
</dbReference>
<gene>
    <name evidence="3" type="primary">20349131</name>
    <name evidence="2" type="ORF">GGTG_08673</name>
</gene>
<dbReference type="HOGENOM" id="CLU_2722386_0_0_1"/>
<feature type="compositionally biased region" description="Polar residues" evidence="1">
    <location>
        <begin position="61"/>
        <end position="72"/>
    </location>
</feature>
<sequence>MGGCPGCSSMSVEYLGSANEKRHKPPQRPGQVGLAQLGLRARHPKSSALPPDSAAAGLSSRPPSSCSCGKER</sequence>
<dbReference type="GeneID" id="20349131"/>
<dbReference type="VEuPathDB" id="FungiDB:GGTG_08673"/>
<keyword evidence="4" id="KW-1185">Reference proteome</keyword>
<reference evidence="2" key="3">
    <citation type="submission" date="2010-09" db="EMBL/GenBank/DDBJ databases">
        <title>Annotation of Gaeumannomyces graminis var. tritici R3-111a-1.</title>
        <authorList>
            <consortium name="The Broad Institute Genome Sequencing Platform"/>
            <person name="Ma L.-J."/>
            <person name="Dead R."/>
            <person name="Young S.K."/>
            <person name="Zeng Q."/>
            <person name="Gargeya S."/>
            <person name="Fitzgerald M."/>
            <person name="Haas B."/>
            <person name="Abouelleil A."/>
            <person name="Alvarado L."/>
            <person name="Arachchi H.M."/>
            <person name="Berlin A."/>
            <person name="Brown A."/>
            <person name="Chapman S.B."/>
            <person name="Chen Z."/>
            <person name="Dunbar C."/>
            <person name="Freedman E."/>
            <person name="Gearin G."/>
            <person name="Gellesch M."/>
            <person name="Goldberg J."/>
            <person name="Griggs A."/>
            <person name="Gujja S."/>
            <person name="Heiman D."/>
            <person name="Howarth C."/>
            <person name="Larson L."/>
            <person name="Lui A."/>
            <person name="MacDonald P.J.P."/>
            <person name="Mehta T."/>
            <person name="Montmayeur A."/>
            <person name="Murphy C."/>
            <person name="Neiman D."/>
            <person name="Pearson M."/>
            <person name="Priest M."/>
            <person name="Roberts A."/>
            <person name="Saif S."/>
            <person name="Shea T."/>
            <person name="Shenoy N."/>
            <person name="Sisk P."/>
            <person name="Stolte C."/>
            <person name="Sykes S."/>
            <person name="Yandava C."/>
            <person name="Wortman J."/>
            <person name="Nusbaum C."/>
            <person name="Birren B."/>
        </authorList>
    </citation>
    <scope>NUCLEOTIDE SEQUENCE</scope>
    <source>
        <strain evidence="2">R3-111a-1</strain>
    </source>
</reference>
<evidence type="ECO:0000313" key="2">
    <source>
        <dbReference type="EMBL" id="EJT74835.1"/>
    </source>
</evidence>
<name>J3P584_GAET3</name>
<dbReference type="AlphaFoldDB" id="J3P584"/>
<evidence type="ECO:0000313" key="3">
    <source>
        <dbReference type="EnsemblFungi" id="EJT74835"/>
    </source>
</evidence>
<evidence type="ECO:0000256" key="1">
    <source>
        <dbReference type="SAM" id="MobiDB-lite"/>
    </source>
</evidence>
<reference evidence="3" key="4">
    <citation type="journal article" date="2015" name="G3 (Bethesda)">
        <title>Genome sequences of three phytopathogenic species of the Magnaporthaceae family of fungi.</title>
        <authorList>
            <person name="Okagaki L.H."/>
            <person name="Nunes C.C."/>
            <person name="Sailsbery J."/>
            <person name="Clay B."/>
            <person name="Brown D."/>
            <person name="John T."/>
            <person name="Oh Y."/>
            <person name="Young N."/>
            <person name="Fitzgerald M."/>
            <person name="Haas B.J."/>
            <person name="Zeng Q."/>
            <person name="Young S."/>
            <person name="Adiconis X."/>
            <person name="Fan L."/>
            <person name="Levin J.Z."/>
            <person name="Mitchell T.K."/>
            <person name="Okubara P.A."/>
            <person name="Farman M.L."/>
            <person name="Kohn L.M."/>
            <person name="Birren B."/>
            <person name="Ma L.-J."/>
            <person name="Dean R.A."/>
        </authorList>
    </citation>
    <scope>NUCLEOTIDE SEQUENCE</scope>
    <source>
        <strain evidence="3">R3-111a-1</strain>
    </source>
</reference>
<feature type="region of interest" description="Disordered" evidence="1">
    <location>
        <begin position="16"/>
        <end position="72"/>
    </location>
</feature>
<reference evidence="4" key="1">
    <citation type="submission" date="2010-07" db="EMBL/GenBank/DDBJ databases">
        <title>The genome sequence of Gaeumannomyces graminis var. tritici strain R3-111a-1.</title>
        <authorList>
            <consortium name="The Broad Institute Genome Sequencing Platform"/>
            <person name="Ma L.-J."/>
            <person name="Dead R."/>
            <person name="Young S."/>
            <person name="Zeng Q."/>
            <person name="Koehrsen M."/>
            <person name="Alvarado L."/>
            <person name="Berlin A."/>
            <person name="Chapman S.B."/>
            <person name="Chen Z."/>
            <person name="Freedman E."/>
            <person name="Gellesch M."/>
            <person name="Goldberg J."/>
            <person name="Griggs A."/>
            <person name="Gujja S."/>
            <person name="Heilman E.R."/>
            <person name="Heiman D."/>
            <person name="Hepburn T."/>
            <person name="Howarth C."/>
            <person name="Jen D."/>
            <person name="Larson L."/>
            <person name="Mehta T."/>
            <person name="Neiman D."/>
            <person name="Pearson M."/>
            <person name="Roberts A."/>
            <person name="Saif S."/>
            <person name="Shea T."/>
            <person name="Shenoy N."/>
            <person name="Sisk P."/>
            <person name="Stolte C."/>
            <person name="Sykes S."/>
            <person name="Walk T."/>
            <person name="White J."/>
            <person name="Yandava C."/>
            <person name="Haas B."/>
            <person name="Nusbaum C."/>
            <person name="Birren B."/>
        </authorList>
    </citation>
    <scope>NUCLEOTIDE SEQUENCE [LARGE SCALE GENOMIC DNA]</scope>
    <source>
        <strain evidence="4">R3-111a-1</strain>
    </source>
</reference>
<reference evidence="3" key="5">
    <citation type="submission" date="2018-04" db="UniProtKB">
        <authorList>
            <consortium name="EnsemblFungi"/>
        </authorList>
    </citation>
    <scope>IDENTIFICATION</scope>
    <source>
        <strain evidence="3">R3-111a-1</strain>
    </source>
</reference>
<reference evidence="2" key="2">
    <citation type="submission" date="2010-07" db="EMBL/GenBank/DDBJ databases">
        <authorList>
            <consortium name="The Broad Institute Genome Sequencing Platform"/>
            <consortium name="Broad Institute Genome Sequencing Center for Infectious Disease"/>
            <person name="Ma L.-J."/>
            <person name="Dead R."/>
            <person name="Young S."/>
            <person name="Zeng Q."/>
            <person name="Koehrsen M."/>
            <person name="Alvarado L."/>
            <person name="Berlin A."/>
            <person name="Chapman S.B."/>
            <person name="Chen Z."/>
            <person name="Freedman E."/>
            <person name="Gellesch M."/>
            <person name="Goldberg J."/>
            <person name="Griggs A."/>
            <person name="Gujja S."/>
            <person name="Heilman E.R."/>
            <person name="Heiman D."/>
            <person name="Hepburn T."/>
            <person name="Howarth C."/>
            <person name="Jen D."/>
            <person name="Larson L."/>
            <person name="Mehta T."/>
            <person name="Neiman D."/>
            <person name="Pearson M."/>
            <person name="Roberts A."/>
            <person name="Saif S."/>
            <person name="Shea T."/>
            <person name="Shenoy N."/>
            <person name="Sisk P."/>
            <person name="Stolte C."/>
            <person name="Sykes S."/>
            <person name="Walk T."/>
            <person name="White J."/>
            <person name="Yandava C."/>
            <person name="Haas B."/>
            <person name="Nusbaum C."/>
            <person name="Birren B."/>
        </authorList>
    </citation>
    <scope>NUCLEOTIDE SEQUENCE</scope>
    <source>
        <strain evidence="2">R3-111a-1</strain>
    </source>
</reference>
<dbReference type="Proteomes" id="UP000006039">
    <property type="component" value="Unassembled WGS sequence"/>
</dbReference>
<dbReference type="RefSeq" id="XP_009224779.1">
    <property type="nucleotide sequence ID" value="XM_009226515.1"/>
</dbReference>
<organism evidence="2">
    <name type="scientific">Gaeumannomyces tritici (strain R3-111a-1)</name>
    <name type="common">Wheat and barley take-all root rot fungus</name>
    <name type="synonym">Gaeumannomyces graminis var. tritici</name>
    <dbReference type="NCBI Taxonomy" id="644352"/>
    <lineage>
        <taxon>Eukaryota</taxon>
        <taxon>Fungi</taxon>
        <taxon>Dikarya</taxon>
        <taxon>Ascomycota</taxon>
        <taxon>Pezizomycotina</taxon>
        <taxon>Sordariomycetes</taxon>
        <taxon>Sordariomycetidae</taxon>
        <taxon>Magnaporthales</taxon>
        <taxon>Magnaporthaceae</taxon>
        <taxon>Gaeumannomyces</taxon>
    </lineage>
</organism>
<evidence type="ECO:0000313" key="4">
    <source>
        <dbReference type="Proteomes" id="UP000006039"/>
    </source>
</evidence>
<protein>
    <submittedName>
        <fullName evidence="2 3">Uncharacterized protein</fullName>
    </submittedName>
</protein>
<dbReference type="EMBL" id="GL385398">
    <property type="protein sequence ID" value="EJT74835.1"/>
    <property type="molecule type" value="Genomic_DNA"/>
</dbReference>
<proteinExistence type="predicted"/>
<accession>J3P584</accession>